<evidence type="ECO:0000256" key="1">
    <source>
        <dbReference type="ARBA" id="ARBA00008231"/>
    </source>
</evidence>
<organism evidence="4 5">
    <name type="scientific">Chelatococcus caeni</name>
    <dbReference type="NCBI Taxonomy" id="1348468"/>
    <lineage>
        <taxon>Bacteria</taxon>
        <taxon>Pseudomonadati</taxon>
        <taxon>Pseudomonadota</taxon>
        <taxon>Alphaproteobacteria</taxon>
        <taxon>Hyphomicrobiales</taxon>
        <taxon>Chelatococcaceae</taxon>
        <taxon>Chelatococcus</taxon>
    </lineage>
</organism>
<accession>A0A840BXF2</accession>
<evidence type="ECO:0000313" key="4">
    <source>
        <dbReference type="EMBL" id="MBB4017650.1"/>
    </source>
</evidence>
<dbReference type="Proteomes" id="UP000577362">
    <property type="component" value="Unassembled WGS sequence"/>
</dbReference>
<sequence>MRDELTSDWFPTDGETVRDPMRVAQQSMKANLPRRFYKEAAVEERAEGFVLVLDGRPARTPGRALLALPTRAAGEAVAAEWAAQGEQIDPATMPLTRLANSAIDGVAREMAAVAADVVKYAGSDLLCYRAEGPERLVARQREIWDPILAWAREALGARFVLVEGVMFVAQPEASLSATAAAVARFDIPLALAALHVLTTLSGSAVIALAVARGHLTAEAGWRAAHLDEEVQMEIWGEDEEALARRAVRWRDFAAAARMLEAIH</sequence>
<dbReference type="GO" id="GO:0043461">
    <property type="term" value="P:proton-transporting ATP synthase complex assembly"/>
    <property type="evidence" value="ECO:0007669"/>
    <property type="project" value="InterPro"/>
</dbReference>
<reference evidence="4 5" key="1">
    <citation type="submission" date="2020-08" db="EMBL/GenBank/DDBJ databases">
        <title>Genomic Encyclopedia of Type Strains, Phase IV (KMG-IV): sequencing the most valuable type-strain genomes for metagenomic binning, comparative biology and taxonomic classification.</title>
        <authorList>
            <person name="Goeker M."/>
        </authorList>
    </citation>
    <scope>NUCLEOTIDE SEQUENCE [LARGE SCALE GENOMIC DNA]</scope>
    <source>
        <strain evidence="4 5">DSM 103737</strain>
    </source>
</reference>
<evidence type="ECO:0000313" key="5">
    <source>
        <dbReference type="Proteomes" id="UP000577362"/>
    </source>
</evidence>
<dbReference type="InterPro" id="IPR023335">
    <property type="entry name" value="ATP12_ortho_dom_sf"/>
</dbReference>
<comment type="caution">
    <text evidence="4">The sequence shown here is derived from an EMBL/GenBank/DDBJ whole genome shotgun (WGS) entry which is preliminary data.</text>
</comment>
<protein>
    <submittedName>
        <fullName evidence="4">Chaperone required for assembly of F1-ATPase</fullName>
    </submittedName>
</protein>
<dbReference type="PANTHER" id="PTHR21013:SF10">
    <property type="entry name" value="ATP SYNTHASE MITOCHONDRIAL F1 COMPLEX ASSEMBLY FACTOR 2"/>
    <property type="match status" value="1"/>
</dbReference>
<dbReference type="Pfam" id="PF07542">
    <property type="entry name" value="ATP12"/>
    <property type="match status" value="1"/>
</dbReference>
<gene>
    <name evidence="4" type="ORF">GGR16_002684</name>
</gene>
<keyword evidence="3" id="KW-0143">Chaperone</keyword>
<keyword evidence="5" id="KW-1185">Reference proteome</keyword>
<dbReference type="RefSeq" id="WP_183316937.1">
    <property type="nucleotide sequence ID" value="NZ_JACIEN010000003.1"/>
</dbReference>
<evidence type="ECO:0000256" key="3">
    <source>
        <dbReference type="ARBA" id="ARBA00023186"/>
    </source>
</evidence>
<dbReference type="EMBL" id="JACIEN010000003">
    <property type="protein sequence ID" value="MBB4017650.1"/>
    <property type="molecule type" value="Genomic_DNA"/>
</dbReference>
<dbReference type="SUPFAM" id="SSF160909">
    <property type="entry name" value="ATP12-like"/>
    <property type="match status" value="1"/>
</dbReference>
<keyword evidence="2" id="KW-0809">Transit peptide</keyword>
<proteinExistence type="inferred from homology"/>
<dbReference type="PANTHER" id="PTHR21013">
    <property type="entry name" value="ATP SYNTHASE MITOCHONDRIAL F1 COMPLEX ASSEMBLY FACTOR 2/ATP12 PROTEIN, MITOCHONDRIAL PRECURSOR"/>
    <property type="match status" value="1"/>
</dbReference>
<name>A0A840BXF2_9HYPH</name>
<dbReference type="InterPro" id="IPR042272">
    <property type="entry name" value="ATP12_ATP_synth-F1-assembly_N"/>
</dbReference>
<dbReference type="Gene3D" id="1.10.3580.10">
    <property type="entry name" value="ATP12 ATPase"/>
    <property type="match status" value="1"/>
</dbReference>
<dbReference type="Gene3D" id="3.30.2180.10">
    <property type="entry name" value="ATP12-like"/>
    <property type="match status" value="1"/>
</dbReference>
<dbReference type="AlphaFoldDB" id="A0A840BXF2"/>
<dbReference type="InterPro" id="IPR011419">
    <property type="entry name" value="ATP12_ATP_synth-F1-assembly"/>
</dbReference>
<evidence type="ECO:0000256" key="2">
    <source>
        <dbReference type="ARBA" id="ARBA00022946"/>
    </source>
</evidence>
<comment type="similarity">
    <text evidence="1">Belongs to the ATP12 family.</text>
</comment>